<name>A0AAV5J0L3_9ROSI</name>
<dbReference type="InterPro" id="IPR023214">
    <property type="entry name" value="HAD_sf"/>
</dbReference>
<evidence type="ECO:0000313" key="1">
    <source>
        <dbReference type="EMBL" id="GKV04441.1"/>
    </source>
</evidence>
<dbReference type="Pfam" id="PF13344">
    <property type="entry name" value="Hydrolase_6"/>
    <property type="match status" value="1"/>
</dbReference>
<dbReference type="AlphaFoldDB" id="A0AAV5J0L3"/>
<comment type="caution">
    <text evidence="1">The sequence shown here is derived from an EMBL/GenBank/DDBJ whole genome shotgun (WGS) entry which is preliminary data.</text>
</comment>
<reference evidence="1 2" key="1">
    <citation type="journal article" date="2021" name="Commun. Biol.">
        <title>The genome of Shorea leprosula (Dipterocarpaceae) highlights the ecological relevance of drought in aseasonal tropical rainforests.</title>
        <authorList>
            <person name="Ng K.K.S."/>
            <person name="Kobayashi M.J."/>
            <person name="Fawcett J.A."/>
            <person name="Hatakeyama M."/>
            <person name="Paape T."/>
            <person name="Ng C.H."/>
            <person name="Ang C.C."/>
            <person name="Tnah L.H."/>
            <person name="Lee C.T."/>
            <person name="Nishiyama T."/>
            <person name="Sese J."/>
            <person name="O'Brien M.J."/>
            <person name="Copetti D."/>
            <person name="Mohd Noor M.I."/>
            <person name="Ong R.C."/>
            <person name="Putra M."/>
            <person name="Sireger I.Z."/>
            <person name="Indrioko S."/>
            <person name="Kosugi Y."/>
            <person name="Izuno A."/>
            <person name="Isagi Y."/>
            <person name="Lee S.L."/>
            <person name="Shimizu K.K."/>
        </authorList>
    </citation>
    <scope>NUCLEOTIDE SEQUENCE [LARGE SCALE GENOMIC DNA]</scope>
    <source>
        <strain evidence="1">214</strain>
    </source>
</reference>
<gene>
    <name evidence="1" type="ORF">SLEP1_g16593</name>
</gene>
<proteinExistence type="predicted"/>
<protein>
    <submittedName>
        <fullName evidence="1">Uncharacterized protein</fullName>
    </submittedName>
</protein>
<organism evidence="1 2">
    <name type="scientific">Rubroshorea leprosula</name>
    <dbReference type="NCBI Taxonomy" id="152421"/>
    <lineage>
        <taxon>Eukaryota</taxon>
        <taxon>Viridiplantae</taxon>
        <taxon>Streptophyta</taxon>
        <taxon>Embryophyta</taxon>
        <taxon>Tracheophyta</taxon>
        <taxon>Spermatophyta</taxon>
        <taxon>Magnoliopsida</taxon>
        <taxon>eudicotyledons</taxon>
        <taxon>Gunneridae</taxon>
        <taxon>Pentapetalae</taxon>
        <taxon>rosids</taxon>
        <taxon>malvids</taxon>
        <taxon>Malvales</taxon>
        <taxon>Dipterocarpaceae</taxon>
        <taxon>Rubroshorea</taxon>
    </lineage>
</organism>
<evidence type="ECO:0000313" key="2">
    <source>
        <dbReference type="Proteomes" id="UP001054252"/>
    </source>
</evidence>
<sequence>MYVPICEFYHFVEKLATNGAKMVIISNFSRRASTTMNKMKSLGFDLSLFEGAINSGELMHQYMQRFTNLPVMVMC</sequence>
<accession>A0AAV5J0L3</accession>
<dbReference type="Gene3D" id="3.40.50.1000">
    <property type="entry name" value="HAD superfamily/HAD-like"/>
    <property type="match status" value="1"/>
</dbReference>
<dbReference type="Proteomes" id="UP001054252">
    <property type="component" value="Unassembled WGS sequence"/>
</dbReference>
<keyword evidence="2" id="KW-1185">Reference proteome</keyword>
<dbReference type="EMBL" id="BPVZ01000021">
    <property type="protein sequence ID" value="GKV04441.1"/>
    <property type="molecule type" value="Genomic_DNA"/>
</dbReference>
<dbReference type="InterPro" id="IPR006357">
    <property type="entry name" value="HAD-SF_hydro_IIA"/>
</dbReference>